<dbReference type="PANTHER" id="PTHR34477:SF5">
    <property type="entry name" value="BSL5627 PROTEIN"/>
    <property type="match status" value="1"/>
</dbReference>
<keyword evidence="3" id="KW-0378">Hydrolase</keyword>
<dbReference type="PANTHER" id="PTHR34477">
    <property type="entry name" value="UPF0213 PROTEIN YHBQ"/>
    <property type="match status" value="1"/>
</dbReference>
<gene>
    <name evidence="3" type="ORF">BECKLFY1418B_GA0070995_102218</name>
</gene>
<evidence type="ECO:0000313" key="3">
    <source>
        <dbReference type="EMBL" id="VFJ90918.1"/>
    </source>
</evidence>
<sequence>MYVGITNDLQRRVSEHKNKLLSGFTKRYNVDRLVYFEETNDVNAAILREKEIKKWRREKKDKLVAVINPEWKDLSEDWFA</sequence>
<proteinExistence type="inferred from homology"/>
<dbReference type="AlphaFoldDB" id="A0A450UEI8"/>
<dbReference type="CDD" id="cd10448">
    <property type="entry name" value="GIY-YIG_unchar_3"/>
    <property type="match status" value="1"/>
</dbReference>
<dbReference type="InterPro" id="IPR000305">
    <property type="entry name" value="GIY-YIG_endonuc"/>
</dbReference>
<protein>
    <submittedName>
        <fullName evidence="3">Putative endonuclease</fullName>
    </submittedName>
</protein>
<name>A0A450UEI8_9GAMM</name>
<feature type="domain" description="GIY-YIG" evidence="2">
    <location>
        <begin position="1"/>
        <end position="62"/>
    </location>
</feature>
<dbReference type="InterPro" id="IPR050190">
    <property type="entry name" value="UPF0213_domain"/>
</dbReference>
<dbReference type="Gene3D" id="3.40.1440.10">
    <property type="entry name" value="GIY-YIG endonuclease"/>
    <property type="match status" value="1"/>
</dbReference>
<accession>A0A450UEI8</accession>
<comment type="similarity">
    <text evidence="1">Belongs to the UPF0213 family.</text>
</comment>
<keyword evidence="3" id="KW-0540">Nuclease</keyword>
<dbReference type="InterPro" id="IPR035901">
    <property type="entry name" value="GIY-YIG_endonuc_sf"/>
</dbReference>
<dbReference type="EMBL" id="CAADFF010000022">
    <property type="protein sequence ID" value="VFJ90918.1"/>
    <property type="molecule type" value="Genomic_DNA"/>
</dbReference>
<evidence type="ECO:0000256" key="1">
    <source>
        <dbReference type="ARBA" id="ARBA00007435"/>
    </source>
</evidence>
<dbReference type="SUPFAM" id="SSF82771">
    <property type="entry name" value="GIY-YIG endonuclease"/>
    <property type="match status" value="1"/>
</dbReference>
<dbReference type="GO" id="GO:0004519">
    <property type="term" value="F:endonuclease activity"/>
    <property type="evidence" value="ECO:0007669"/>
    <property type="project" value="UniProtKB-KW"/>
</dbReference>
<organism evidence="3">
    <name type="scientific">Candidatus Kentrum sp. LFY</name>
    <dbReference type="NCBI Taxonomy" id="2126342"/>
    <lineage>
        <taxon>Bacteria</taxon>
        <taxon>Pseudomonadati</taxon>
        <taxon>Pseudomonadota</taxon>
        <taxon>Gammaproteobacteria</taxon>
        <taxon>Candidatus Kentrum</taxon>
    </lineage>
</organism>
<evidence type="ECO:0000259" key="2">
    <source>
        <dbReference type="PROSITE" id="PS50164"/>
    </source>
</evidence>
<dbReference type="Pfam" id="PF01541">
    <property type="entry name" value="GIY-YIG"/>
    <property type="match status" value="1"/>
</dbReference>
<keyword evidence="3" id="KW-0255">Endonuclease</keyword>
<reference evidence="3" key="1">
    <citation type="submission" date="2019-02" db="EMBL/GenBank/DDBJ databases">
        <authorList>
            <person name="Gruber-Vodicka R. H."/>
            <person name="Seah K. B. B."/>
        </authorList>
    </citation>
    <scope>NUCLEOTIDE SEQUENCE</scope>
    <source>
        <strain evidence="3">BECK_M7</strain>
    </source>
</reference>
<dbReference type="PROSITE" id="PS50164">
    <property type="entry name" value="GIY_YIG"/>
    <property type="match status" value="1"/>
</dbReference>